<dbReference type="AlphaFoldDB" id="A0A6A5R769"/>
<dbReference type="GeneID" id="54348001"/>
<protein>
    <submittedName>
        <fullName evidence="2">Uncharacterized protein</fullName>
    </submittedName>
</protein>
<evidence type="ECO:0000313" key="2">
    <source>
        <dbReference type="EMBL" id="KAF1923028.1"/>
    </source>
</evidence>
<proteinExistence type="predicted"/>
<keyword evidence="3" id="KW-1185">Reference proteome</keyword>
<reference evidence="2" key="1">
    <citation type="journal article" date="2020" name="Stud. Mycol.">
        <title>101 Dothideomycetes genomes: a test case for predicting lifestyles and emergence of pathogens.</title>
        <authorList>
            <person name="Haridas S."/>
            <person name="Albert R."/>
            <person name="Binder M."/>
            <person name="Bloem J."/>
            <person name="Labutti K."/>
            <person name="Salamov A."/>
            <person name="Andreopoulos B."/>
            <person name="Baker S."/>
            <person name="Barry K."/>
            <person name="Bills G."/>
            <person name="Bluhm B."/>
            <person name="Cannon C."/>
            <person name="Castanera R."/>
            <person name="Culley D."/>
            <person name="Daum C."/>
            <person name="Ezra D."/>
            <person name="Gonzalez J."/>
            <person name="Henrissat B."/>
            <person name="Kuo A."/>
            <person name="Liang C."/>
            <person name="Lipzen A."/>
            <person name="Lutzoni F."/>
            <person name="Magnuson J."/>
            <person name="Mondo S."/>
            <person name="Nolan M."/>
            <person name="Ohm R."/>
            <person name="Pangilinan J."/>
            <person name="Park H.-J."/>
            <person name="Ramirez L."/>
            <person name="Alfaro M."/>
            <person name="Sun H."/>
            <person name="Tritt A."/>
            <person name="Yoshinaga Y."/>
            <person name="Zwiers L.-H."/>
            <person name="Turgeon B."/>
            <person name="Goodwin S."/>
            <person name="Spatafora J."/>
            <person name="Crous P."/>
            <person name="Grigoriev I."/>
        </authorList>
    </citation>
    <scope>NUCLEOTIDE SEQUENCE</scope>
    <source>
        <strain evidence="2">CBS 183.55</strain>
    </source>
</reference>
<dbReference type="EMBL" id="ML979011">
    <property type="protein sequence ID" value="KAF1923028.1"/>
    <property type="molecule type" value="Genomic_DNA"/>
</dbReference>
<feature type="compositionally biased region" description="Polar residues" evidence="1">
    <location>
        <begin position="77"/>
        <end position="93"/>
    </location>
</feature>
<feature type="region of interest" description="Disordered" evidence="1">
    <location>
        <begin position="69"/>
        <end position="97"/>
    </location>
</feature>
<organism evidence="2 3">
    <name type="scientific">Didymella exigua CBS 183.55</name>
    <dbReference type="NCBI Taxonomy" id="1150837"/>
    <lineage>
        <taxon>Eukaryota</taxon>
        <taxon>Fungi</taxon>
        <taxon>Dikarya</taxon>
        <taxon>Ascomycota</taxon>
        <taxon>Pezizomycotina</taxon>
        <taxon>Dothideomycetes</taxon>
        <taxon>Pleosporomycetidae</taxon>
        <taxon>Pleosporales</taxon>
        <taxon>Pleosporineae</taxon>
        <taxon>Didymellaceae</taxon>
        <taxon>Didymella</taxon>
    </lineage>
</organism>
<gene>
    <name evidence="2" type="ORF">M421DRAFT_407781</name>
</gene>
<evidence type="ECO:0000313" key="3">
    <source>
        <dbReference type="Proteomes" id="UP000800082"/>
    </source>
</evidence>
<accession>A0A6A5R769</accession>
<dbReference type="RefSeq" id="XP_033443281.1">
    <property type="nucleotide sequence ID" value="XM_033590337.1"/>
</dbReference>
<sequence length="178" mass="19751">MKIYISTGTVNPGDTFMRWRTFIWTRSTLKKINFARGKLQFDRSSVPRQINLQALEDFLKLARQLESTSSSREEHSLQTQVNGLPSGSEQQHAATHHPSANAVIIHRYNSTAGVQLDLKNTDSGEFHIHFHVDKLKNVSGLSGMTAGELLRTQPASYGSTTISPMSAHPVKIVVTVLP</sequence>
<dbReference type="Proteomes" id="UP000800082">
    <property type="component" value="Unassembled WGS sequence"/>
</dbReference>
<name>A0A6A5R769_9PLEO</name>
<evidence type="ECO:0000256" key="1">
    <source>
        <dbReference type="SAM" id="MobiDB-lite"/>
    </source>
</evidence>